<name>A0A3G8LPK0_9GAMM</name>
<dbReference type="KEGG" id="slj:EGC82_00360"/>
<protein>
    <submittedName>
        <fullName evidence="3">Uncharacterized protein</fullName>
    </submittedName>
</protein>
<evidence type="ECO:0000313" key="4">
    <source>
        <dbReference type="Proteomes" id="UP000278035"/>
    </source>
</evidence>
<dbReference type="RefSeq" id="WP_124729007.1">
    <property type="nucleotide sequence ID" value="NZ_CBCSKC010000006.1"/>
</dbReference>
<accession>A0A3G8LPK0</accession>
<evidence type="ECO:0000313" key="3">
    <source>
        <dbReference type="EMBL" id="AZG71354.1"/>
    </source>
</evidence>
<keyword evidence="4" id="KW-1185">Reference proteome</keyword>
<feature type="chain" id="PRO_5017948984" evidence="2">
    <location>
        <begin position="32"/>
        <end position="100"/>
    </location>
</feature>
<keyword evidence="2" id="KW-0732">Signal</keyword>
<dbReference type="AlphaFoldDB" id="A0A3G8LPK0"/>
<evidence type="ECO:0000256" key="2">
    <source>
        <dbReference type="SAM" id="SignalP"/>
    </source>
</evidence>
<feature type="signal peptide" evidence="2">
    <location>
        <begin position="1"/>
        <end position="31"/>
    </location>
</feature>
<feature type="region of interest" description="Disordered" evidence="1">
    <location>
        <begin position="66"/>
        <end position="100"/>
    </location>
</feature>
<sequence>MNILWEDFEMKKSAIAIALTSALLMIGSAYAAETGNTQPKDGSSIVSGPVVAAAAITVAVIATAVNDSNEESGNNTGTGTGTTTTSTGTGTGTTTTSVTN</sequence>
<proteinExistence type="predicted"/>
<evidence type="ECO:0000256" key="1">
    <source>
        <dbReference type="SAM" id="MobiDB-lite"/>
    </source>
</evidence>
<organism evidence="3 4">
    <name type="scientific">Shewanella livingstonensis</name>
    <dbReference type="NCBI Taxonomy" id="150120"/>
    <lineage>
        <taxon>Bacteria</taxon>
        <taxon>Pseudomonadati</taxon>
        <taxon>Pseudomonadota</taxon>
        <taxon>Gammaproteobacteria</taxon>
        <taxon>Alteromonadales</taxon>
        <taxon>Shewanellaceae</taxon>
        <taxon>Shewanella</taxon>
    </lineage>
</organism>
<dbReference type="EMBL" id="CP034015">
    <property type="protein sequence ID" value="AZG71354.1"/>
    <property type="molecule type" value="Genomic_DNA"/>
</dbReference>
<feature type="compositionally biased region" description="Low complexity" evidence="1">
    <location>
        <begin position="72"/>
        <end position="100"/>
    </location>
</feature>
<dbReference type="Proteomes" id="UP000278035">
    <property type="component" value="Chromosome"/>
</dbReference>
<gene>
    <name evidence="3" type="ORF">EGC82_00360</name>
</gene>
<reference evidence="4" key="1">
    <citation type="submission" date="2018-11" db="EMBL/GenBank/DDBJ databases">
        <title>Shewanella sp. M2.</title>
        <authorList>
            <person name="Hwang Y.J."/>
            <person name="Hwang C.Y."/>
        </authorList>
    </citation>
    <scope>NUCLEOTIDE SEQUENCE [LARGE SCALE GENOMIC DNA]</scope>
    <source>
        <strain evidence="4">LMG 19866</strain>
    </source>
</reference>